<keyword evidence="9" id="KW-1185">Reference proteome</keyword>
<evidence type="ECO:0000256" key="5">
    <source>
        <dbReference type="ARBA" id="ARBA00022857"/>
    </source>
</evidence>
<gene>
    <name evidence="8" type="ORF">C8E89_103446</name>
</gene>
<dbReference type="GO" id="GO:0016709">
    <property type="term" value="F:oxidoreductase activity, acting on paired donors, with incorporation or reduction of molecular oxygen, NAD(P)H as one donor, and incorporation of one atom of oxygen"/>
    <property type="evidence" value="ECO:0007669"/>
    <property type="project" value="UniProtKB-ARBA"/>
</dbReference>
<name>A0A318HL13_9MYCO</name>
<evidence type="ECO:0000313" key="8">
    <source>
        <dbReference type="EMBL" id="PXX11357.1"/>
    </source>
</evidence>
<keyword evidence="7" id="KW-0503">Monooxygenase</keyword>
<dbReference type="EMBL" id="QJJU01000003">
    <property type="protein sequence ID" value="PXX11357.1"/>
    <property type="molecule type" value="Genomic_DNA"/>
</dbReference>
<evidence type="ECO:0000256" key="4">
    <source>
        <dbReference type="ARBA" id="ARBA00022827"/>
    </source>
</evidence>
<dbReference type="InterPro" id="IPR036188">
    <property type="entry name" value="FAD/NAD-bd_sf"/>
</dbReference>
<dbReference type="Pfam" id="PF13738">
    <property type="entry name" value="Pyr_redox_3"/>
    <property type="match status" value="1"/>
</dbReference>
<evidence type="ECO:0000256" key="2">
    <source>
        <dbReference type="ARBA" id="ARBA00010139"/>
    </source>
</evidence>
<dbReference type="FunFam" id="3.50.50.60:FF:000341">
    <property type="entry name" value="Baeyer-Villiger monooxygenase"/>
    <property type="match status" value="1"/>
</dbReference>
<evidence type="ECO:0000256" key="3">
    <source>
        <dbReference type="ARBA" id="ARBA00022630"/>
    </source>
</evidence>
<comment type="caution">
    <text evidence="8">The sequence shown here is derived from an EMBL/GenBank/DDBJ whole genome shotgun (WGS) entry which is preliminary data.</text>
</comment>
<evidence type="ECO:0000256" key="1">
    <source>
        <dbReference type="ARBA" id="ARBA00001974"/>
    </source>
</evidence>
<dbReference type="Gene3D" id="3.50.50.60">
    <property type="entry name" value="FAD/NAD(P)-binding domain"/>
    <property type="match status" value="2"/>
</dbReference>
<protein>
    <submittedName>
        <fullName evidence="8">Cation diffusion facilitator CzcD-associated flavoprotein CzcO</fullName>
    </submittedName>
</protein>
<dbReference type="Proteomes" id="UP000247781">
    <property type="component" value="Unassembled WGS sequence"/>
</dbReference>
<proteinExistence type="inferred from homology"/>
<evidence type="ECO:0000256" key="6">
    <source>
        <dbReference type="ARBA" id="ARBA00023002"/>
    </source>
</evidence>
<reference evidence="9" key="1">
    <citation type="submission" date="2018-05" db="EMBL/GenBank/DDBJ databases">
        <authorList>
            <person name="Deangelis K."/>
            <person name="Huntemann M."/>
            <person name="Clum A."/>
            <person name="Pillay M."/>
            <person name="Palaniappan K."/>
            <person name="Varghese N."/>
            <person name="Mikhailova N."/>
            <person name="Stamatis D."/>
            <person name="Reddy T."/>
            <person name="Daum C."/>
            <person name="Shapiro N."/>
            <person name="Ivanova N."/>
            <person name="Kyrpides N."/>
            <person name="Woyke T."/>
        </authorList>
    </citation>
    <scope>NUCLEOTIDE SEQUENCE [LARGE SCALE GENOMIC DNA]</scope>
    <source>
        <strain evidence="9">GAS496</strain>
    </source>
</reference>
<keyword evidence="3" id="KW-0285">Flavoprotein</keyword>
<dbReference type="PANTHER" id="PTHR43098">
    <property type="entry name" value="L-ORNITHINE N(5)-MONOOXYGENASE-RELATED"/>
    <property type="match status" value="1"/>
</dbReference>
<comment type="similarity">
    <text evidence="2">Belongs to the FAD-binding monooxygenase family.</text>
</comment>
<reference evidence="8 9" key="2">
    <citation type="submission" date="2018-06" db="EMBL/GenBank/DDBJ databases">
        <title>Sequencing of bacterial isolates from soil warming experiment in Harvard Forest, Massachusetts, USA.</title>
        <authorList>
            <person name="Deangelis K.PhD."/>
        </authorList>
    </citation>
    <scope>NUCLEOTIDE SEQUENCE [LARGE SCALE GENOMIC DNA]</scope>
    <source>
        <strain evidence="8 9">GAS496</strain>
    </source>
</reference>
<dbReference type="InterPro" id="IPR050775">
    <property type="entry name" value="FAD-binding_Monooxygenases"/>
</dbReference>
<keyword evidence="5" id="KW-0521">NADP</keyword>
<dbReference type="PANTHER" id="PTHR43098:SF4">
    <property type="entry name" value="BLR3857 PROTEIN"/>
    <property type="match status" value="1"/>
</dbReference>
<dbReference type="SUPFAM" id="SSF51905">
    <property type="entry name" value="FAD/NAD(P)-binding domain"/>
    <property type="match status" value="1"/>
</dbReference>
<evidence type="ECO:0000313" key="9">
    <source>
        <dbReference type="Proteomes" id="UP000247781"/>
    </source>
</evidence>
<keyword evidence="4" id="KW-0274">FAD</keyword>
<dbReference type="RefSeq" id="WP_235658276.1">
    <property type="nucleotide sequence ID" value="NZ_QJJU01000003.1"/>
</dbReference>
<evidence type="ECO:0000256" key="7">
    <source>
        <dbReference type="ARBA" id="ARBA00023033"/>
    </source>
</evidence>
<keyword evidence="6" id="KW-0560">Oxidoreductase</keyword>
<sequence length="587" mass="65284">MAFDVDALRQKYALERDRRLRPDGVAQYVEIAGAFAGFADDPWSDPHFTRDPLSDKVDVAIIGAGFGGLLTGARLRELGVQGIRLIDKAADVGGTWYWNRYPGIACDVESYVYMPLLEELGYVPTEKYAKGDEIFAHCRRIAEHFDLYSDICLQTEVYEIRWDPAVSRWIISTNHGDAMQARFVAMANGYLQKPKLPGIDGITEFGGHAFHTSRWDYDYTGSDLAKLSDKRVGIIGTGATAIQCVPHLARSVEHLLVFQRTPSTVDVRGNRPTDPTWSADLEEGWQRRRIENFQLLTAGGEADEDLVNDAWTSIVKKLFVMRQTSIAGMSDEDRLHAVDLADFAKMEDIRARVDSIVTDPATAEALKPWYGYFCKRPCFHDEYLQAFNRDNVTLVDTRGLGVERITTDGVVVDGTKHDIDCLIFATGFEVGTDYSRRTGFEIVGRGGQTLTDKWRDGVRTLHGLNVHGFPNCFVLSIAQSGFTVNFPYLLDIQARHSAEVIAWGLKNDVTELEASKEAESAWVDTVVARSGASADRAKVCTPGYYNREGQANATTRQGSFFFGTPTEYADILEASRTGGLPEGFEVS</sequence>
<organism evidence="8 9">
    <name type="scientific">Mycolicibacterium moriokaense</name>
    <dbReference type="NCBI Taxonomy" id="39691"/>
    <lineage>
        <taxon>Bacteria</taxon>
        <taxon>Bacillati</taxon>
        <taxon>Actinomycetota</taxon>
        <taxon>Actinomycetes</taxon>
        <taxon>Mycobacteriales</taxon>
        <taxon>Mycobacteriaceae</taxon>
        <taxon>Mycolicibacterium</taxon>
    </lineage>
</organism>
<dbReference type="AlphaFoldDB" id="A0A318HL13"/>
<comment type="cofactor">
    <cofactor evidence="1">
        <name>FAD</name>
        <dbReference type="ChEBI" id="CHEBI:57692"/>
    </cofactor>
</comment>
<accession>A0A318HL13</accession>